<evidence type="ECO:0000259" key="17">
    <source>
        <dbReference type="PROSITE" id="PS50057"/>
    </source>
</evidence>
<gene>
    <name evidence="18" type="primary">PTK2</name>
    <name evidence="18" type="ORF">CEXT_387211</name>
</gene>
<dbReference type="GO" id="GO:0005886">
    <property type="term" value="C:plasma membrane"/>
    <property type="evidence" value="ECO:0007669"/>
    <property type="project" value="UniProtKB-SubCell"/>
</dbReference>
<keyword evidence="12" id="KW-0829">Tyrosine-protein kinase</keyword>
<evidence type="ECO:0000313" key="18">
    <source>
        <dbReference type="EMBL" id="GIX92327.1"/>
    </source>
</evidence>
<keyword evidence="7 15" id="KW-0547">Nucleotide-binding</keyword>
<evidence type="ECO:0000256" key="13">
    <source>
        <dbReference type="ARBA" id="ARBA00051245"/>
    </source>
</evidence>
<keyword evidence="10" id="KW-0727">SH2 domain</keyword>
<organism evidence="18 19">
    <name type="scientific">Caerostris extrusa</name>
    <name type="common">Bark spider</name>
    <name type="synonym">Caerostris bankana</name>
    <dbReference type="NCBI Taxonomy" id="172846"/>
    <lineage>
        <taxon>Eukaryota</taxon>
        <taxon>Metazoa</taxon>
        <taxon>Ecdysozoa</taxon>
        <taxon>Arthropoda</taxon>
        <taxon>Chelicerata</taxon>
        <taxon>Arachnida</taxon>
        <taxon>Araneae</taxon>
        <taxon>Araneomorphae</taxon>
        <taxon>Entelegynae</taxon>
        <taxon>Araneoidea</taxon>
        <taxon>Araneidae</taxon>
        <taxon>Caerostris</taxon>
    </lineage>
</organism>
<feature type="domain" description="FERM" evidence="17">
    <location>
        <begin position="1"/>
        <end position="104"/>
    </location>
</feature>
<dbReference type="AlphaFoldDB" id="A0AAV4P4T7"/>
<dbReference type="InterPro" id="IPR001245">
    <property type="entry name" value="Ser-Thr/Tyr_kinase_cat_dom"/>
</dbReference>
<keyword evidence="11" id="KW-0472">Membrane</keyword>
<dbReference type="InterPro" id="IPR000299">
    <property type="entry name" value="FERM_domain"/>
</dbReference>
<evidence type="ECO:0000256" key="3">
    <source>
        <dbReference type="ARBA" id="ARBA00011903"/>
    </source>
</evidence>
<accession>A0AAV4P4T7</accession>
<sequence length="376" mass="42298">MIEKIFKCALGGGWSVPIELVIGPDLGISYLTDRATQPTHMASFQQVQSLHTVQSEYESGCKAILQLRISGASEMLSISCPTLAVAESMADLIDGYCRLVHKTQTSFWNKNDRTGSLNSLQNEDDNSTKKQEIVFRGDSSDLIDDEGDYSTPVARDYELNRSDIVLEEIIGEGQFGDVHKGIYKSKDSMSVPIAIKTCKVESEESVGEKFLEEAYIMQQFDHPHITRLIGICSESPIWIVMELAKHGEMRAYLQNNQSKLDLSTLILYAYQLSTALSYLECRKICSGIQGKLPIKWMAPESINFRRFTTASDVWMFGVCMWEILMFGVKPFQGVRNNDVIVKIENGERLPLPPNCPPRLYSLMSQCWSYEPSAAQL</sequence>
<comment type="catalytic activity">
    <reaction evidence="13">
        <text>L-tyrosyl-[protein] + ATP = O-phospho-L-tyrosyl-[protein] + ADP + H(+)</text>
        <dbReference type="Rhea" id="RHEA:10596"/>
        <dbReference type="Rhea" id="RHEA-COMP:10136"/>
        <dbReference type="Rhea" id="RHEA-COMP:20101"/>
        <dbReference type="ChEBI" id="CHEBI:15378"/>
        <dbReference type="ChEBI" id="CHEBI:30616"/>
        <dbReference type="ChEBI" id="CHEBI:46858"/>
        <dbReference type="ChEBI" id="CHEBI:61978"/>
        <dbReference type="ChEBI" id="CHEBI:456216"/>
        <dbReference type="EC" id="2.7.10.2"/>
    </reaction>
</comment>
<evidence type="ECO:0000256" key="12">
    <source>
        <dbReference type="ARBA" id="ARBA00023137"/>
    </source>
</evidence>
<keyword evidence="19" id="KW-1185">Reference proteome</keyword>
<keyword evidence="8 18" id="KW-0418">Kinase</keyword>
<dbReference type="PROSITE" id="PS50011">
    <property type="entry name" value="PROTEIN_KINASE_DOM"/>
    <property type="match status" value="1"/>
</dbReference>
<protein>
    <recommendedName>
        <fullName evidence="3">non-specific protein-tyrosine kinase</fullName>
        <ecNumber evidence="3">2.7.10.2</ecNumber>
    </recommendedName>
</protein>
<dbReference type="GO" id="GO:0004715">
    <property type="term" value="F:non-membrane spanning protein tyrosine kinase activity"/>
    <property type="evidence" value="ECO:0007669"/>
    <property type="project" value="UniProtKB-EC"/>
</dbReference>
<dbReference type="PANTHER" id="PTHR46221:SF9">
    <property type="entry name" value="NON-SPECIFIC PROTEIN-TYROSINE KINASE"/>
    <property type="match status" value="1"/>
</dbReference>
<evidence type="ECO:0000256" key="8">
    <source>
        <dbReference type="ARBA" id="ARBA00022777"/>
    </source>
</evidence>
<reference evidence="18 19" key="1">
    <citation type="submission" date="2021-06" db="EMBL/GenBank/DDBJ databases">
        <title>Caerostris extrusa draft genome.</title>
        <authorList>
            <person name="Kono N."/>
            <person name="Arakawa K."/>
        </authorList>
    </citation>
    <scope>NUCLEOTIDE SEQUENCE [LARGE SCALE GENOMIC DNA]</scope>
</reference>
<evidence type="ECO:0000256" key="10">
    <source>
        <dbReference type="ARBA" id="ARBA00022999"/>
    </source>
</evidence>
<keyword evidence="4" id="KW-1003">Cell membrane</keyword>
<dbReference type="Pfam" id="PF07714">
    <property type="entry name" value="PK_Tyr_Ser-Thr"/>
    <property type="match status" value="2"/>
</dbReference>
<evidence type="ECO:0000256" key="4">
    <source>
        <dbReference type="ARBA" id="ARBA00022475"/>
    </source>
</evidence>
<evidence type="ECO:0000313" key="19">
    <source>
        <dbReference type="Proteomes" id="UP001054945"/>
    </source>
</evidence>
<name>A0AAV4P4T7_CAEEX</name>
<keyword evidence="6" id="KW-0808">Transferase</keyword>
<dbReference type="PROSITE" id="PS50057">
    <property type="entry name" value="FERM_3"/>
    <property type="match status" value="1"/>
</dbReference>
<dbReference type="GO" id="GO:0005737">
    <property type="term" value="C:cytoplasm"/>
    <property type="evidence" value="ECO:0007669"/>
    <property type="project" value="UniProtKB-SubCell"/>
</dbReference>
<evidence type="ECO:0000256" key="9">
    <source>
        <dbReference type="ARBA" id="ARBA00022840"/>
    </source>
</evidence>
<dbReference type="SUPFAM" id="SSF50729">
    <property type="entry name" value="PH domain-like"/>
    <property type="match status" value="1"/>
</dbReference>
<dbReference type="Gene3D" id="3.30.200.20">
    <property type="entry name" value="Phosphorylase Kinase, domain 1"/>
    <property type="match status" value="1"/>
</dbReference>
<evidence type="ECO:0000256" key="14">
    <source>
        <dbReference type="ARBA" id="ARBA00061333"/>
    </source>
</evidence>
<dbReference type="EMBL" id="BPLR01004114">
    <property type="protein sequence ID" value="GIX92327.1"/>
    <property type="molecule type" value="Genomic_DNA"/>
</dbReference>
<comment type="similarity">
    <text evidence="14">Belongs to the protein kinase superfamily. Tyr protein kinase family. Fes/fps subfamily.</text>
</comment>
<evidence type="ECO:0000256" key="7">
    <source>
        <dbReference type="ARBA" id="ARBA00022741"/>
    </source>
</evidence>
<evidence type="ECO:0000256" key="1">
    <source>
        <dbReference type="ARBA" id="ARBA00004202"/>
    </source>
</evidence>
<dbReference type="FunFam" id="3.30.200.20:FF:000194">
    <property type="entry name" value="protein-tyrosine kinase 2-beta isoform X1"/>
    <property type="match status" value="1"/>
</dbReference>
<dbReference type="Gene3D" id="2.30.29.30">
    <property type="entry name" value="Pleckstrin-homology domain (PH domain)/Phosphotyrosine-binding domain (PTB)"/>
    <property type="match status" value="1"/>
</dbReference>
<dbReference type="SUPFAM" id="SSF56112">
    <property type="entry name" value="Protein kinase-like (PK-like)"/>
    <property type="match status" value="1"/>
</dbReference>
<dbReference type="InterPro" id="IPR011993">
    <property type="entry name" value="PH-like_dom_sf"/>
</dbReference>
<dbReference type="Gene3D" id="1.10.510.10">
    <property type="entry name" value="Transferase(Phosphotransferase) domain 1"/>
    <property type="match status" value="1"/>
</dbReference>
<dbReference type="InterPro" id="IPR017441">
    <property type="entry name" value="Protein_kinase_ATP_BS"/>
</dbReference>
<comment type="caution">
    <text evidence="18">The sequence shown here is derived from an EMBL/GenBank/DDBJ whole genome shotgun (WGS) entry which is preliminary data.</text>
</comment>
<dbReference type="InterPro" id="IPR049385">
    <property type="entry name" value="FAK1-like_FERM_C"/>
</dbReference>
<evidence type="ECO:0000256" key="5">
    <source>
        <dbReference type="ARBA" id="ARBA00022490"/>
    </source>
</evidence>
<evidence type="ECO:0000259" key="16">
    <source>
        <dbReference type="PROSITE" id="PS50011"/>
    </source>
</evidence>
<keyword evidence="5" id="KW-0963">Cytoplasm</keyword>
<evidence type="ECO:0000256" key="15">
    <source>
        <dbReference type="PROSITE-ProRule" id="PRU10141"/>
    </source>
</evidence>
<dbReference type="PANTHER" id="PTHR46221">
    <property type="entry name" value="FERM AND PDZ DOMAIN-CONTAINING PROTEIN FAMILY MEMBER"/>
    <property type="match status" value="1"/>
</dbReference>
<dbReference type="GO" id="GO:0005524">
    <property type="term" value="F:ATP binding"/>
    <property type="evidence" value="ECO:0007669"/>
    <property type="project" value="UniProtKB-UniRule"/>
</dbReference>
<feature type="binding site" evidence="15">
    <location>
        <position position="196"/>
    </location>
    <ligand>
        <name>ATP</name>
        <dbReference type="ChEBI" id="CHEBI:30616"/>
    </ligand>
</feature>
<evidence type="ECO:0000256" key="6">
    <source>
        <dbReference type="ARBA" id="ARBA00022679"/>
    </source>
</evidence>
<dbReference type="InterPro" id="IPR011009">
    <property type="entry name" value="Kinase-like_dom_sf"/>
</dbReference>
<dbReference type="CDD" id="cd13190">
    <property type="entry name" value="FERM_C_FAK1"/>
    <property type="match status" value="1"/>
</dbReference>
<evidence type="ECO:0000256" key="11">
    <source>
        <dbReference type="ARBA" id="ARBA00023136"/>
    </source>
</evidence>
<evidence type="ECO:0000256" key="2">
    <source>
        <dbReference type="ARBA" id="ARBA00004496"/>
    </source>
</evidence>
<feature type="domain" description="Protein kinase" evidence="16">
    <location>
        <begin position="164"/>
        <end position="376"/>
    </location>
</feature>
<comment type="subcellular location">
    <subcellularLocation>
        <location evidence="1">Cell membrane</location>
        <topology evidence="1">Peripheral membrane protein</topology>
    </subcellularLocation>
    <subcellularLocation>
        <location evidence="2">Cytoplasm</location>
    </subcellularLocation>
</comment>
<dbReference type="Proteomes" id="UP001054945">
    <property type="component" value="Unassembled WGS sequence"/>
</dbReference>
<dbReference type="Pfam" id="PF21477">
    <property type="entry name" value="FERM_C_FAK1"/>
    <property type="match status" value="1"/>
</dbReference>
<keyword evidence="9 15" id="KW-0067">ATP-binding</keyword>
<dbReference type="InterPro" id="IPR041784">
    <property type="entry name" value="FAK1/PYK2_FERM_C"/>
</dbReference>
<dbReference type="EC" id="2.7.10.2" evidence="3"/>
<dbReference type="PROSITE" id="PS00107">
    <property type="entry name" value="PROTEIN_KINASE_ATP"/>
    <property type="match status" value="1"/>
</dbReference>
<proteinExistence type="inferred from homology"/>
<dbReference type="InterPro" id="IPR000719">
    <property type="entry name" value="Prot_kinase_dom"/>
</dbReference>